<dbReference type="RefSeq" id="WP_261973852.1">
    <property type="nucleotide sequence ID" value="NZ_CP103460.1"/>
</dbReference>
<sequence>MKLSIVFTIFLFTNTIIGQNFHTKFEYKNSINKDITVQNSYPKGGQRFTTTNGKEFVYVTFWTSISNNSASNLELEIDFSANSFIIPSAPNINFNLYIPNNEMTLEKESLPNYGLDIINFLKENMNKPSKLRTIIKPNSSHLFYTVVISNKGVNGTVRAGFELQKEELIYTINNHEINCGKILIN</sequence>
<dbReference type="AlphaFoldDB" id="A0AAJ1VHE9"/>
<dbReference type="Proteomes" id="UP001228636">
    <property type="component" value="Unassembled WGS sequence"/>
</dbReference>
<dbReference type="EMBL" id="JAUFQH010000005">
    <property type="protein sequence ID" value="MDN3619317.1"/>
    <property type="molecule type" value="Genomic_DNA"/>
</dbReference>
<gene>
    <name evidence="1" type="ORF">QWY81_07600</name>
</gene>
<protein>
    <submittedName>
        <fullName evidence="1">Uncharacterized protein</fullName>
    </submittedName>
</protein>
<accession>A0AAJ1VHE9</accession>
<reference evidence="1 2" key="1">
    <citation type="journal article" date="2014" name="Int. J. Syst. Evol. Microbiol.">
        <title>Complete genome sequence of Corynebacterium casei LMG S-19264T (=DSM 44701T), isolated from a smear-ripened cheese.</title>
        <authorList>
            <consortium name="US DOE Joint Genome Institute (JGI-PGF)"/>
            <person name="Walter F."/>
            <person name="Albersmeier A."/>
            <person name="Kalinowski J."/>
            <person name="Ruckert C."/>
        </authorList>
    </citation>
    <scope>NUCLEOTIDE SEQUENCE [LARGE SCALE GENOMIC DNA]</scope>
    <source>
        <strain evidence="1 2">CECT 8670</strain>
    </source>
</reference>
<comment type="caution">
    <text evidence="1">The sequence shown here is derived from an EMBL/GenBank/DDBJ whole genome shotgun (WGS) entry which is preliminary data.</text>
</comment>
<proteinExistence type="predicted"/>
<evidence type="ECO:0000313" key="1">
    <source>
        <dbReference type="EMBL" id="MDN3619317.1"/>
    </source>
</evidence>
<organism evidence="1 2">
    <name type="scientific">Polaribacter sejongensis</name>
    <dbReference type="NCBI Taxonomy" id="985043"/>
    <lineage>
        <taxon>Bacteria</taxon>
        <taxon>Pseudomonadati</taxon>
        <taxon>Bacteroidota</taxon>
        <taxon>Flavobacteriia</taxon>
        <taxon>Flavobacteriales</taxon>
        <taxon>Flavobacteriaceae</taxon>
    </lineage>
</organism>
<name>A0AAJ1VHE9_9FLAO</name>
<evidence type="ECO:0000313" key="2">
    <source>
        <dbReference type="Proteomes" id="UP001228636"/>
    </source>
</evidence>